<dbReference type="EMBL" id="BAAAQD010000011">
    <property type="protein sequence ID" value="GAA1529589.1"/>
    <property type="molecule type" value="Genomic_DNA"/>
</dbReference>
<feature type="transmembrane region" description="Helical" evidence="10">
    <location>
        <begin position="132"/>
        <end position="150"/>
    </location>
</feature>
<dbReference type="Gene3D" id="3.30.565.10">
    <property type="entry name" value="Histidine kinase-like ATPase, C-terminal domain"/>
    <property type="match status" value="1"/>
</dbReference>
<evidence type="ECO:0000256" key="7">
    <source>
        <dbReference type="ARBA" id="ARBA00022840"/>
    </source>
</evidence>
<feature type="domain" description="Histidine kinase/HSP90-like ATPase" evidence="11">
    <location>
        <begin position="499"/>
        <end position="589"/>
    </location>
</feature>
<name>A0ABP4LSF7_9ACTN</name>
<evidence type="ECO:0000256" key="6">
    <source>
        <dbReference type="ARBA" id="ARBA00022777"/>
    </source>
</evidence>
<proteinExistence type="predicted"/>
<evidence type="ECO:0000256" key="8">
    <source>
        <dbReference type="ARBA" id="ARBA00023012"/>
    </source>
</evidence>
<feature type="transmembrane region" description="Helical" evidence="10">
    <location>
        <begin position="100"/>
        <end position="120"/>
    </location>
</feature>
<keyword evidence="13" id="KW-1185">Reference proteome</keyword>
<evidence type="ECO:0000256" key="9">
    <source>
        <dbReference type="SAM" id="MobiDB-lite"/>
    </source>
</evidence>
<evidence type="ECO:0000313" key="12">
    <source>
        <dbReference type="EMBL" id="GAA1529589.1"/>
    </source>
</evidence>
<dbReference type="GO" id="GO:0016301">
    <property type="term" value="F:kinase activity"/>
    <property type="evidence" value="ECO:0007669"/>
    <property type="project" value="UniProtKB-KW"/>
</dbReference>
<gene>
    <name evidence="12" type="ORF">GCM10009827_053580</name>
</gene>
<dbReference type="InterPro" id="IPR036890">
    <property type="entry name" value="HATPase_C_sf"/>
</dbReference>
<feature type="region of interest" description="Disordered" evidence="9">
    <location>
        <begin position="573"/>
        <end position="596"/>
    </location>
</feature>
<comment type="catalytic activity">
    <reaction evidence="1">
        <text>ATP + protein L-histidine = ADP + protein N-phospho-L-histidine.</text>
        <dbReference type="EC" id="2.7.13.3"/>
    </reaction>
</comment>
<feature type="transmembrane region" description="Helical" evidence="10">
    <location>
        <begin position="249"/>
        <end position="268"/>
    </location>
</feature>
<keyword evidence="10" id="KW-1133">Transmembrane helix</keyword>
<keyword evidence="3" id="KW-0597">Phosphoprotein</keyword>
<evidence type="ECO:0000256" key="2">
    <source>
        <dbReference type="ARBA" id="ARBA00012438"/>
    </source>
</evidence>
<dbReference type="InterPro" id="IPR011712">
    <property type="entry name" value="Sig_transdc_His_kin_sub3_dim/P"/>
</dbReference>
<dbReference type="SUPFAM" id="SSF55874">
    <property type="entry name" value="ATPase domain of HSP90 chaperone/DNA topoisomerase II/histidine kinase"/>
    <property type="match status" value="1"/>
</dbReference>
<evidence type="ECO:0000256" key="4">
    <source>
        <dbReference type="ARBA" id="ARBA00022679"/>
    </source>
</evidence>
<feature type="transmembrane region" description="Helical" evidence="10">
    <location>
        <begin position="77"/>
        <end position="94"/>
    </location>
</feature>
<keyword evidence="10" id="KW-0472">Membrane</keyword>
<keyword evidence="8" id="KW-0902">Two-component regulatory system</keyword>
<dbReference type="Pfam" id="PF02518">
    <property type="entry name" value="HATPase_c"/>
    <property type="match status" value="1"/>
</dbReference>
<keyword evidence="5" id="KW-0547">Nucleotide-binding</keyword>
<dbReference type="Proteomes" id="UP001501470">
    <property type="component" value="Unassembled WGS sequence"/>
</dbReference>
<dbReference type="PANTHER" id="PTHR24421">
    <property type="entry name" value="NITRATE/NITRITE SENSOR PROTEIN NARX-RELATED"/>
    <property type="match status" value="1"/>
</dbReference>
<feature type="transmembrane region" description="Helical" evidence="10">
    <location>
        <begin position="42"/>
        <end position="65"/>
    </location>
</feature>
<protein>
    <recommendedName>
        <fullName evidence="2">histidine kinase</fullName>
        <ecNumber evidence="2">2.7.13.3</ecNumber>
    </recommendedName>
</protein>
<feature type="transmembrane region" description="Helical" evidence="10">
    <location>
        <begin position="216"/>
        <end position="237"/>
    </location>
</feature>
<dbReference type="InterPro" id="IPR050482">
    <property type="entry name" value="Sensor_HK_TwoCompSys"/>
</dbReference>
<evidence type="ECO:0000313" key="13">
    <source>
        <dbReference type="Proteomes" id="UP001501470"/>
    </source>
</evidence>
<dbReference type="Pfam" id="PF07730">
    <property type="entry name" value="HisKA_3"/>
    <property type="match status" value="1"/>
</dbReference>
<evidence type="ECO:0000256" key="10">
    <source>
        <dbReference type="SAM" id="Phobius"/>
    </source>
</evidence>
<dbReference type="PANTHER" id="PTHR24421:SF10">
    <property type="entry name" value="NITRATE_NITRITE SENSOR PROTEIN NARQ"/>
    <property type="match status" value="1"/>
</dbReference>
<dbReference type="RefSeq" id="WP_344504867.1">
    <property type="nucleotide sequence ID" value="NZ_BAAAQD010000011.1"/>
</dbReference>
<dbReference type="SMART" id="SM00387">
    <property type="entry name" value="HATPase_c"/>
    <property type="match status" value="1"/>
</dbReference>
<organism evidence="12 13">
    <name type="scientific">Dactylosporangium maewongense</name>
    <dbReference type="NCBI Taxonomy" id="634393"/>
    <lineage>
        <taxon>Bacteria</taxon>
        <taxon>Bacillati</taxon>
        <taxon>Actinomycetota</taxon>
        <taxon>Actinomycetes</taxon>
        <taxon>Micromonosporales</taxon>
        <taxon>Micromonosporaceae</taxon>
        <taxon>Dactylosporangium</taxon>
    </lineage>
</organism>
<evidence type="ECO:0000256" key="3">
    <source>
        <dbReference type="ARBA" id="ARBA00022553"/>
    </source>
</evidence>
<dbReference type="InterPro" id="IPR003594">
    <property type="entry name" value="HATPase_dom"/>
</dbReference>
<feature type="transmembrane region" description="Helical" evidence="10">
    <location>
        <begin position="182"/>
        <end position="204"/>
    </location>
</feature>
<dbReference type="Gene3D" id="1.20.5.1930">
    <property type="match status" value="1"/>
</dbReference>
<keyword evidence="4" id="KW-0808">Transferase</keyword>
<sequence length="596" mass="62890">MLSRLAPSARAAWITGAAATIALAAAQPVTFHLDLYGADNRPITVTSLTVITAGRTVVAVGGLVAWARRPDSATGPLLVVWTLVSLSAGLGLHASGALLVWSYLSGVISRVVYAYALLTYPDGRPETVGERRYLRAVAAIPLLWLGYAAVTPSAGIDAVTCRRAGCPANPLLLHESATASRAFWAAQFVAALTGAVWLLVLLFRRYRRMSTSRRRASAPVLWAAAAPVVVFMTGVLLDTWKAPTGWLYWADHLTIYTVPLAMIVGLLASRLARADVAALLVRLRSAPVDDLRPGLAQLLGDSDVQIAIPLSTGDDARFVDPAGRPVTVPAAPGLARTDIGGGVLLLHHPTTRTEDPALFDAAVAAARLTLDNVRLAAQVRAQLAEVDASRERLVRAGDEERRRLERDLHDGAQQRLIGLGMALRSARDAVEDTSPAAALLDDATDQLRQSLTELRDLARGLRPALLAERGLATAVQTLLLTVPVRVTLTGDLPDRPDPATETAAFFVVAEALQNITRHAPDAHATVTLHAAAGRLTVTVTDDGPGGADPRRGTGLRGIADRVAAAGGHLDVTSVPGQGTTISADLPMHRHDPVTAP</sequence>
<dbReference type="EC" id="2.7.13.3" evidence="2"/>
<keyword evidence="7" id="KW-0067">ATP-binding</keyword>
<accession>A0ABP4LSF7</accession>
<feature type="compositionally biased region" description="Basic and acidic residues" evidence="9">
    <location>
        <begin position="586"/>
        <end position="596"/>
    </location>
</feature>
<evidence type="ECO:0000256" key="1">
    <source>
        <dbReference type="ARBA" id="ARBA00000085"/>
    </source>
</evidence>
<comment type="caution">
    <text evidence="12">The sequence shown here is derived from an EMBL/GenBank/DDBJ whole genome shotgun (WGS) entry which is preliminary data.</text>
</comment>
<reference evidence="13" key="1">
    <citation type="journal article" date="2019" name="Int. J. Syst. Evol. Microbiol.">
        <title>The Global Catalogue of Microorganisms (GCM) 10K type strain sequencing project: providing services to taxonomists for standard genome sequencing and annotation.</title>
        <authorList>
            <consortium name="The Broad Institute Genomics Platform"/>
            <consortium name="The Broad Institute Genome Sequencing Center for Infectious Disease"/>
            <person name="Wu L."/>
            <person name="Ma J."/>
        </authorList>
    </citation>
    <scope>NUCLEOTIDE SEQUENCE [LARGE SCALE GENOMIC DNA]</scope>
    <source>
        <strain evidence="13">JCM 15933</strain>
    </source>
</reference>
<evidence type="ECO:0000256" key="5">
    <source>
        <dbReference type="ARBA" id="ARBA00022741"/>
    </source>
</evidence>
<keyword evidence="6 12" id="KW-0418">Kinase</keyword>
<keyword evidence="10" id="KW-0812">Transmembrane</keyword>
<dbReference type="CDD" id="cd16917">
    <property type="entry name" value="HATPase_UhpB-NarQ-NarX-like"/>
    <property type="match status" value="1"/>
</dbReference>
<evidence type="ECO:0000259" key="11">
    <source>
        <dbReference type="SMART" id="SM00387"/>
    </source>
</evidence>